<reference evidence="2" key="1">
    <citation type="submission" date="2017-02" db="EMBL/GenBank/DDBJ databases">
        <authorList>
            <person name="Varghese N."/>
            <person name="Submissions S."/>
        </authorList>
    </citation>
    <scope>NUCLEOTIDE SEQUENCE [LARGE SCALE GENOMIC DNA]</scope>
    <source>
        <strain evidence="2">ATCC 700200</strain>
    </source>
</reference>
<gene>
    <name evidence="1" type="ORF">SAMN02745166_02591</name>
</gene>
<dbReference type="EMBL" id="FUYE01000007">
    <property type="protein sequence ID" value="SKA97313.1"/>
    <property type="molecule type" value="Genomic_DNA"/>
</dbReference>
<protein>
    <submittedName>
        <fullName evidence="1">Uncharacterized protein</fullName>
    </submittedName>
</protein>
<dbReference type="Proteomes" id="UP000190774">
    <property type="component" value="Unassembled WGS sequence"/>
</dbReference>
<evidence type="ECO:0000313" key="1">
    <source>
        <dbReference type="EMBL" id="SKA97313.1"/>
    </source>
</evidence>
<dbReference type="AlphaFoldDB" id="A0A1T4Y6M7"/>
<name>A0A1T4Y6M7_9BACT</name>
<proteinExistence type="predicted"/>
<dbReference type="RefSeq" id="WP_078813783.1">
    <property type="nucleotide sequence ID" value="NZ_FUYE01000007.1"/>
</dbReference>
<keyword evidence="2" id="KW-1185">Reference proteome</keyword>
<evidence type="ECO:0000313" key="2">
    <source>
        <dbReference type="Proteomes" id="UP000190774"/>
    </source>
</evidence>
<organism evidence="1 2">
    <name type="scientific">Prosthecobacter debontii</name>
    <dbReference type="NCBI Taxonomy" id="48467"/>
    <lineage>
        <taxon>Bacteria</taxon>
        <taxon>Pseudomonadati</taxon>
        <taxon>Verrucomicrobiota</taxon>
        <taxon>Verrucomicrobiia</taxon>
        <taxon>Verrucomicrobiales</taxon>
        <taxon>Verrucomicrobiaceae</taxon>
        <taxon>Prosthecobacter</taxon>
    </lineage>
</organism>
<sequence>MTSFAFPRITLSFIAFGIPLFTLSSCTNLSDRKIETALVISIIDLHEAEFVRRSLINSGCMRRTVQVVADQTSTTAYIRIPLKPEKEETVRQSMRAMKASMTEARGRTANTLVFVFPNATLKE</sequence>
<accession>A0A1T4Y6M7</accession>